<evidence type="ECO:0000313" key="5">
    <source>
        <dbReference type="Proteomes" id="UP001220530"/>
    </source>
</evidence>
<organism evidence="4 5">
    <name type="scientific">Devosia algicola</name>
    <dbReference type="NCBI Taxonomy" id="3026418"/>
    <lineage>
        <taxon>Bacteria</taxon>
        <taxon>Pseudomonadati</taxon>
        <taxon>Pseudomonadota</taxon>
        <taxon>Alphaproteobacteria</taxon>
        <taxon>Hyphomicrobiales</taxon>
        <taxon>Devosiaceae</taxon>
        <taxon>Devosia</taxon>
    </lineage>
</organism>
<keyword evidence="2" id="KW-0472">Membrane</keyword>
<sequence>MRDTKIPIQTRHSSAGIMLSAVLALLIAAASVMGFVVWSTSNIDNRALAQQTEVAAKVLSARRDSLLKEQQSIAMRDDTLLHTRFDFDPVWVEQQLGTCMFAFFGHDGSILLGPDNKRLYTMAGGQGVPADRRTAIPPAVASMVGKLRGEIATGGLTPYNTGQSDTPLQLSDIAIIDGQPTLVSVIPIVSDTRTIPQQLGTELIFVSLVSLNISQPNSWTMNGTLFENASFTGIDGHDPDKSAFPLINAAGRLQGFFEWTPERPGAHLLVQTAPVLAGGFSIAAVLVFYLLYRLRRSTNELDAQRLIAMHQANFDRLTGLPNRTKFDTESRGCTDASRRRRGTGSAHDARSRSVQAGQ</sequence>
<feature type="transmembrane region" description="Helical" evidence="2">
    <location>
        <begin position="273"/>
        <end position="292"/>
    </location>
</feature>
<accession>A0ABY7YSK9</accession>
<proteinExistence type="predicted"/>
<reference evidence="4 5" key="1">
    <citation type="submission" date="2023-02" db="EMBL/GenBank/DDBJ databases">
        <title>Devosia algicola sp. nov., isolated from the phycosphere of marine algae.</title>
        <authorList>
            <person name="Kim J.M."/>
            <person name="Lee J.K."/>
            <person name="Choi B.J."/>
            <person name="Bayburt H."/>
            <person name="Jeon C.O."/>
        </authorList>
    </citation>
    <scope>NUCLEOTIDE SEQUENCE [LARGE SCALE GENOMIC DNA]</scope>
    <source>
        <strain evidence="4 5">G20-9</strain>
    </source>
</reference>
<keyword evidence="2" id="KW-1133">Transmembrane helix</keyword>
<dbReference type="RefSeq" id="WP_282220493.1">
    <property type="nucleotide sequence ID" value="NZ_CP118246.1"/>
</dbReference>
<evidence type="ECO:0000313" key="4">
    <source>
        <dbReference type="EMBL" id="WDR04108.1"/>
    </source>
</evidence>
<gene>
    <name evidence="4" type="ORF">PSQ19_08935</name>
</gene>
<evidence type="ECO:0000256" key="1">
    <source>
        <dbReference type="SAM" id="MobiDB-lite"/>
    </source>
</evidence>
<protein>
    <submittedName>
        <fullName evidence="4">CHASE4 domain-containing protein</fullName>
    </submittedName>
</protein>
<dbReference type="EMBL" id="CP118246">
    <property type="protein sequence ID" value="WDR04108.1"/>
    <property type="molecule type" value="Genomic_DNA"/>
</dbReference>
<evidence type="ECO:0000256" key="2">
    <source>
        <dbReference type="SAM" id="Phobius"/>
    </source>
</evidence>
<keyword evidence="2" id="KW-0812">Transmembrane</keyword>
<keyword evidence="5" id="KW-1185">Reference proteome</keyword>
<dbReference type="Pfam" id="PF05228">
    <property type="entry name" value="CHASE4"/>
    <property type="match status" value="1"/>
</dbReference>
<name>A0ABY7YSK9_9HYPH</name>
<evidence type="ECO:0000259" key="3">
    <source>
        <dbReference type="Pfam" id="PF05228"/>
    </source>
</evidence>
<dbReference type="InterPro" id="IPR007892">
    <property type="entry name" value="CHASE4"/>
</dbReference>
<feature type="domain" description="CHASE4" evidence="3">
    <location>
        <begin position="59"/>
        <end position="194"/>
    </location>
</feature>
<dbReference type="Proteomes" id="UP001220530">
    <property type="component" value="Chromosome"/>
</dbReference>
<feature type="region of interest" description="Disordered" evidence="1">
    <location>
        <begin position="319"/>
        <end position="358"/>
    </location>
</feature>